<dbReference type="GO" id="GO:0006351">
    <property type="term" value="P:DNA-templated transcription"/>
    <property type="evidence" value="ECO:0007669"/>
    <property type="project" value="InterPro"/>
</dbReference>
<gene>
    <name evidence="4" type="ORF">FIESC28_10778</name>
</gene>
<organism evidence="4 5">
    <name type="scientific">Fusarium coffeatum</name>
    <dbReference type="NCBI Taxonomy" id="231269"/>
    <lineage>
        <taxon>Eukaryota</taxon>
        <taxon>Fungi</taxon>
        <taxon>Dikarya</taxon>
        <taxon>Ascomycota</taxon>
        <taxon>Pezizomycotina</taxon>
        <taxon>Sordariomycetes</taxon>
        <taxon>Hypocreomycetidae</taxon>
        <taxon>Hypocreales</taxon>
        <taxon>Nectriaceae</taxon>
        <taxon>Fusarium</taxon>
        <taxon>Fusarium incarnatum-equiseti species complex</taxon>
    </lineage>
</organism>
<evidence type="ECO:0000256" key="1">
    <source>
        <dbReference type="ARBA" id="ARBA00023242"/>
    </source>
</evidence>
<dbReference type="InterPro" id="IPR007219">
    <property type="entry name" value="XnlR_reg_dom"/>
</dbReference>
<keyword evidence="5" id="KW-1185">Reference proteome</keyword>
<dbReference type="PANTHER" id="PTHR46910:SF23">
    <property type="entry name" value="THIAMINE REPRESSIBLE GENES REGULATORY PROTEIN THI1"/>
    <property type="match status" value="1"/>
</dbReference>
<dbReference type="RefSeq" id="XP_031011076.1">
    <property type="nucleotide sequence ID" value="XM_031164908.1"/>
</dbReference>
<keyword evidence="1" id="KW-0539">Nucleus</keyword>
<protein>
    <recommendedName>
        <fullName evidence="3">Xylanolytic transcriptional activator regulatory domain-containing protein</fullName>
    </recommendedName>
</protein>
<feature type="region of interest" description="Disordered" evidence="2">
    <location>
        <begin position="1"/>
        <end position="32"/>
    </location>
</feature>
<dbReference type="GO" id="GO:0008270">
    <property type="term" value="F:zinc ion binding"/>
    <property type="evidence" value="ECO:0007669"/>
    <property type="project" value="InterPro"/>
</dbReference>
<dbReference type="GO" id="GO:0003700">
    <property type="term" value="F:DNA-binding transcription factor activity"/>
    <property type="evidence" value="ECO:0007669"/>
    <property type="project" value="InterPro"/>
</dbReference>
<evidence type="ECO:0000256" key="2">
    <source>
        <dbReference type="SAM" id="MobiDB-lite"/>
    </source>
</evidence>
<dbReference type="AlphaFoldDB" id="A0A366QQT3"/>
<dbReference type="Pfam" id="PF04082">
    <property type="entry name" value="Fungal_trans"/>
    <property type="match status" value="1"/>
</dbReference>
<evidence type="ECO:0000259" key="3">
    <source>
        <dbReference type="Pfam" id="PF04082"/>
    </source>
</evidence>
<proteinExistence type="predicted"/>
<feature type="domain" description="Xylanolytic transcriptional activator regulatory" evidence="3">
    <location>
        <begin position="227"/>
        <end position="397"/>
    </location>
</feature>
<dbReference type="InterPro" id="IPR050987">
    <property type="entry name" value="AtrR-like"/>
</dbReference>
<dbReference type="GO" id="GO:0003677">
    <property type="term" value="F:DNA binding"/>
    <property type="evidence" value="ECO:0007669"/>
    <property type="project" value="InterPro"/>
</dbReference>
<evidence type="ECO:0000313" key="5">
    <source>
        <dbReference type="Proteomes" id="UP000253153"/>
    </source>
</evidence>
<reference evidence="4 5" key="1">
    <citation type="submission" date="2018-06" db="EMBL/GenBank/DDBJ databases">
        <title>Fusarium incarnatum-equiseti species complex species 28.</title>
        <authorList>
            <person name="Gardiner D.M."/>
        </authorList>
    </citation>
    <scope>NUCLEOTIDE SEQUENCE [LARGE SCALE GENOMIC DNA]</scope>
    <source>
        <strain evidence="4 5">FIESC_28</strain>
    </source>
</reference>
<comment type="caution">
    <text evidence="4">The sequence shown here is derived from an EMBL/GenBank/DDBJ whole genome shotgun (WGS) entry which is preliminary data.</text>
</comment>
<dbReference type="Proteomes" id="UP000253153">
    <property type="component" value="Unassembled WGS sequence"/>
</dbReference>
<sequence length="658" mass="74275">MFATSVFTRHRQDREGLPASFSSSEENTNKEVNKSEKCIGAVPCERCSRLGRSCEFSNRFRRSRIPGAVSVPEEKPPVISPDDATGFFEVERIQALEHIVRHFTGLEHCNKEDLETVMSKLSSDNAALPRLVNGKDNESSSNDGKSYVNTDATSPSSTVHAEFSHAAFSRRLQQRFKDQLNDSDCEYFHTEGTVNNTAPPGHLLSRDVVVLEAVSLFPPPESAFVLLDVFFYFAQTNYFYICEETLRQQLDQFYCNPTQVGKKDTAWVCVSLMVFTLGIQFLHLHQSLPRDASLHDAYSISQTMDDTLALTFYRKASSLIPDLLTMDSIESVQAFLLFGIYMLPIDPAGLSCTYFGIAVKAATQFSIQQRSDLSPGEIELQKRVWWTAYALERLTILIEDARDIMLDWKATRQSQCIKTLQDIIEIRERHYNYWQSLSQETCCRDLTPGKPLFRSNVHLALTYHLFHILIGRSFVLDESDVKDKETSAAEWLRLRKALADDCVNSAVATINLCQLLKEEGRLSKSSYTEFSSCCAAILVLVARCVSDKSRQLQDASKKGMELLREISTGVFSTSSEKSAVAALEAASERLILDSDEEASSAKLSDNGYRQFREWVATQQIASEELQFPRQENQMLNFLGGSFVGPQCSEMWFSYGLER</sequence>
<dbReference type="GeneID" id="42000204"/>
<feature type="region of interest" description="Disordered" evidence="2">
    <location>
        <begin position="128"/>
        <end position="156"/>
    </location>
</feature>
<dbReference type="PANTHER" id="PTHR46910">
    <property type="entry name" value="TRANSCRIPTION FACTOR PDR1"/>
    <property type="match status" value="1"/>
</dbReference>
<name>A0A366QQT3_9HYPO</name>
<dbReference type="OrthoDB" id="3266505at2759"/>
<accession>A0A366QQT3</accession>
<dbReference type="CDD" id="cd12148">
    <property type="entry name" value="fungal_TF_MHR"/>
    <property type="match status" value="1"/>
</dbReference>
<dbReference type="EMBL" id="QKXC01000320">
    <property type="protein sequence ID" value="RBR07279.1"/>
    <property type="molecule type" value="Genomic_DNA"/>
</dbReference>
<evidence type="ECO:0000313" key="4">
    <source>
        <dbReference type="EMBL" id="RBR07279.1"/>
    </source>
</evidence>
<feature type="compositionally biased region" description="Polar residues" evidence="2">
    <location>
        <begin position="139"/>
        <end position="156"/>
    </location>
</feature>